<keyword evidence="1" id="KW-1133">Transmembrane helix</keyword>
<feature type="transmembrane region" description="Helical" evidence="1">
    <location>
        <begin position="44"/>
        <end position="66"/>
    </location>
</feature>
<dbReference type="STRING" id="349519.LCK_00063"/>
<evidence type="ECO:0000313" key="2">
    <source>
        <dbReference type="EMBL" id="ACA81896.1"/>
    </source>
</evidence>
<dbReference type="Proteomes" id="UP000002166">
    <property type="component" value="Chromosome"/>
</dbReference>
<dbReference type="eggNOG" id="ENOG50308GP">
    <property type="taxonomic scope" value="Bacteria"/>
</dbReference>
<dbReference type="HOGENOM" id="CLU_1765773_0_0_9"/>
<keyword evidence="3" id="KW-1185">Reference proteome</keyword>
<dbReference type="RefSeq" id="WP_004908288.1">
    <property type="nucleotide sequence ID" value="NC_010471.1"/>
</dbReference>
<proteinExistence type="predicted"/>
<accession>B1MWH4</accession>
<organism evidence="2 3">
    <name type="scientific">Leuconostoc citreum (strain KM20)</name>
    <dbReference type="NCBI Taxonomy" id="349519"/>
    <lineage>
        <taxon>Bacteria</taxon>
        <taxon>Bacillati</taxon>
        <taxon>Bacillota</taxon>
        <taxon>Bacilli</taxon>
        <taxon>Lactobacillales</taxon>
        <taxon>Lactobacillaceae</taxon>
        <taxon>Leuconostoc</taxon>
    </lineage>
</organism>
<name>B1MWH4_LEUCK</name>
<dbReference type="EMBL" id="DQ489736">
    <property type="protein sequence ID" value="ACA81896.1"/>
    <property type="molecule type" value="Genomic_DNA"/>
</dbReference>
<evidence type="ECO:0000256" key="1">
    <source>
        <dbReference type="SAM" id="Phobius"/>
    </source>
</evidence>
<keyword evidence="1" id="KW-0812">Transmembrane</keyword>
<feature type="transmembrane region" description="Helical" evidence="1">
    <location>
        <begin position="87"/>
        <end position="108"/>
    </location>
</feature>
<feature type="transmembrane region" description="Helical" evidence="1">
    <location>
        <begin position="12"/>
        <end position="32"/>
    </location>
</feature>
<feature type="transmembrane region" description="Helical" evidence="1">
    <location>
        <begin position="120"/>
        <end position="139"/>
    </location>
</feature>
<sequence length="154" mass="18286">MIRDMVRAKPLSWLLFILGSDILTAYVLNIVHQQHFNVTRDYLTILKLVGMDLLSFIFIMLFLDWLHMKFFAGQPENRFDKITRIGGNILAAYFGWFSILYLMMQSVYILRGQFSGFQWLQLYILIALAGIVSVSHFLLRRKITWRFQLNPFKR</sequence>
<gene>
    <name evidence="2" type="ordered locus">LCK_00063</name>
</gene>
<dbReference type="OrthoDB" id="2141246at2"/>
<dbReference type="KEGG" id="lci:LCK_00063"/>
<reference evidence="2 3" key="1">
    <citation type="journal article" date="2008" name="J. Bacteriol.">
        <title>Complete genome sequence of Leuconostoc citreum KM20.</title>
        <authorList>
            <person name="Kim J.F."/>
            <person name="Jeong H."/>
            <person name="Lee J.-S."/>
            <person name="Choi S.-H."/>
            <person name="Ha M."/>
            <person name="Hur C.-G."/>
            <person name="Kim J.-S."/>
            <person name="Lee S."/>
            <person name="Park H.-S."/>
            <person name="Park Y.-H."/>
            <person name="Oh T.K."/>
        </authorList>
    </citation>
    <scope>NUCLEOTIDE SEQUENCE [LARGE SCALE GENOMIC DNA]</scope>
    <source>
        <strain evidence="2 3">KM20</strain>
    </source>
</reference>
<keyword evidence="1" id="KW-0472">Membrane</keyword>
<evidence type="ECO:0000313" key="3">
    <source>
        <dbReference type="Proteomes" id="UP000002166"/>
    </source>
</evidence>
<protein>
    <submittedName>
        <fullName evidence="2">Tellurite resistance protein</fullName>
    </submittedName>
</protein>
<dbReference type="AlphaFoldDB" id="B1MWH4"/>